<feature type="transmembrane region" description="Helical" evidence="11">
    <location>
        <begin position="140"/>
        <end position="160"/>
    </location>
</feature>
<feature type="domain" description="Cation/H+ exchanger transmembrane" evidence="12">
    <location>
        <begin position="6"/>
        <end position="201"/>
    </location>
</feature>
<feature type="compositionally biased region" description="Low complexity" evidence="10">
    <location>
        <begin position="528"/>
        <end position="537"/>
    </location>
</feature>
<feature type="transmembrane region" description="Helical" evidence="11">
    <location>
        <begin position="6"/>
        <end position="23"/>
    </location>
</feature>
<name>A0A915AT39_PARUN</name>
<evidence type="ECO:0000256" key="6">
    <source>
        <dbReference type="ARBA" id="ARBA00023053"/>
    </source>
</evidence>
<feature type="transmembrane region" description="Helical" evidence="11">
    <location>
        <begin position="222"/>
        <end position="248"/>
    </location>
</feature>
<evidence type="ECO:0000256" key="2">
    <source>
        <dbReference type="ARBA" id="ARBA00022448"/>
    </source>
</evidence>
<keyword evidence="13" id="KW-1185">Reference proteome</keyword>
<evidence type="ECO:0000256" key="1">
    <source>
        <dbReference type="ARBA" id="ARBA00004141"/>
    </source>
</evidence>
<feature type="transmembrane region" description="Helical" evidence="11">
    <location>
        <begin position="195"/>
        <end position="215"/>
    </location>
</feature>
<feature type="transmembrane region" description="Helical" evidence="11">
    <location>
        <begin position="172"/>
        <end position="189"/>
    </location>
</feature>
<evidence type="ECO:0000259" key="12">
    <source>
        <dbReference type="Pfam" id="PF00999"/>
    </source>
</evidence>
<reference evidence="14" key="1">
    <citation type="submission" date="2022-11" db="UniProtKB">
        <authorList>
            <consortium name="WormBaseParasite"/>
        </authorList>
    </citation>
    <scope>IDENTIFICATION</scope>
</reference>
<evidence type="ECO:0000256" key="9">
    <source>
        <dbReference type="ARBA" id="ARBA00023201"/>
    </source>
</evidence>
<dbReference type="GO" id="GO:0098719">
    <property type="term" value="P:sodium ion import across plasma membrane"/>
    <property type="evidence" value="ECO:0007669"/>
    <property type="project" value="TreeGrafter"/>
</dbReference>
<feature type="transmembrane region" description="Helical" evidence="11">
    <location>
        <begin position="35"/>
        <end position="57"/>
    </location>
</feature>
<dbReference type="WBParaSite" id="PgR015_g066_t01">
    <property type="protein sequence ID" value="PgR015_g066_t01"/>
    <property type="gene ID" value="PgR015_g066"/>
</dbReference>
<dbReference type="Proteomes" id="UP000887569">
    <property type="component" value="Unplaced"/>
</dbReference>
<dbReference type="GO" id="GO:0051453">
    <property type="term" value="P:regulation of intracellular pH"/>
    <property type="evidence" value="ECO:0007669"/>
    <property type="project" value="TreeGrafter"/>
</dbReference>
<dbReference type="PANTHER" id="PTHR10110">
    <property type="entry name" value="SODIUM/HYDROGEN EXCHANGER"/>
    <property type="match status" value="1"/>
</dbReference>
<evidence type="ECO:0000313" key="13">
    <source>
        <dbReference type="Proteomes" id="UP000887569"/>
    </source>
</evidence>
<evidence type="ECO:0000256" key="5">
    <source>
        <dbReference type="ARBA" id="ARBA00022989"/>
    </source>
</evidence>
<keyword evidence="6" id="KW-0915">Sodium</keyword>
<dbReference type="Pfam" id="PF00999">
    <property type="entry name" value="Na_H_Exchanger"/>
    <property type="match status" value="1"/>
</dbReference>
<dbReference type="GO" id="GO:0005886">
    <property type="term" value="C:plasma membrane"/>
    <property type="evidence" value="ECO:0007669"/>
    <property type="project" value="TreeGrafter"/>
</dbReference>
<proteinExistence type="predicted"/>
<dbReference type="GO" id="GO:0015386">
    <property type="term" value="F:potassium:proton antiporter activity"/>
    <property type="evidence" value="ECO:0007669"/>
    <property type="project" value="TreeGrafter"/>
</dbReference>
<accession>A0A915AT39</accession>
<keyword evidence="3 11" id="KW-0812">Transmembrane</keyword>
<evidence type="ECO:0000256" key="11">
    <source>
        <dbReference type="SAM" id="Phobius"/>
    </source>
</evidence>
<dbReference type="AlphaFoldDB" id="A0A915AT39"/>
<protein>
    <submittedName>
        <fullName evidence="14">Cation/H+ exchanger domain-containing protein</fullName>
    </submittedName>
</protein>
<feature type="region of interest" description="Disordered" evidence="10">
    <location>
        <begin position="511"/>
        <end position="668"/>
    </location>
</feature>
<organism evidence="13 14">
    <name type="scientific">Parascaris univalens</name>
    <name type="common">Nematode worm</name>
    <dbReference type="NCBI Taxonomy" id="6257"/>
    <lineage>
        <taxon>Eukaryota</taxon>
        <taxon>Metazoa</taxon>
        <taxon>Ecdysozoa</taxon>
        <taxon>Nematoda</taxon>
        <taxon>Chromadorea</taxon>
        <taxon>Rhabditida</taxon>
        <taxon>Spirurina</taxon>
        <taxon>Ascaridomorpha</taxon>
        <taxon>Ascaridoidea</taxon>
        <taxon>Ascarididae</taxon>
        <taxon>Parascaris</taxon>
    </lineage>
</organism>
<keyword evidence="8 11" id="KW-0472">Membrane</keyword>
<sequence>MQREDLFFLYLLPPIALEAGYFLPNGTFFRNIGTITLYAVVGTLWNIISIGVVLYAFSPYYSVSVPLIDLLLFATLISAVDPVAVLSVFEEINVNQLLHICVFGESLLNDAVTIVLYHALGAMARIGPENLETEDFIKASVSFFLVAFGGITIGMVWAAITGLTTRFSDKVQVVQPLICLLFPYLAYLISESVHMSGILACEAIIFVFLGLSTVSKSHNWDLIFIVVTLAACLVCRFFGTFFLTYLANRKRVEKIGMVDQFIMAYGGLRGAICYGLVMTLDKSAVLAKDMFVSTTVVVIIFTVFVQGMTIKPLVRLLDVKTEELHQSTVAERLLTDYDFFNIQELMLTEQTSQFQAQDDIMAGIEAIIGKLDCCRSLAREWVNYDFSLSHEGSLRWGVERGMDKANFKVKPLRIENAIDYGGYTTIGDMLILATIREWTRNSRRVIGGIAEFRAEMDTAWNEIITIQISITPQRSQQRKSPFDSIFRNKRQNFHSLPAFCTCKPATIKCPPGSVGPPGRPGDDGATGSPGPAGEDGAPGPPGEPCMQDAGPCIRCPAGPPGRPGPPGLSGEPGYDGRDGEPGTEGYPGEEGREGPSGEQGPPGKPGPPGPPGRPGINGSRGKGKPGRKGYHGPPGPPGCRGIDGIPGIPGRSGYDGPFGPAGRPGNDGINGLPGIQGVPGLPGKDALYCPCPPQGSSFVKEQVFISSAKRYETQPENIRENSIVLDMSSVFMSSLIKAIESKQFSGGFLTIGIHLKYDANAFTDFLNDHLYSGTLGGYKSLPQRDIEIGATLQRLTRDFAIKAIDGSVPSSRCLLFLSSTHVRRLIRSNPEIKEIYLPYSKRTIEKALSIVLDTSVDVSDSGMDETCQLIELIRLLNPIRKAIIARSIEQEVRKKLREQWEAMDLSQWVKLLLFAVENRCYLLTCSAVSAIADNFYSAFKLIGKSNEAMPDELSLYNRFSWLNAVEKIERHRIDQFHVERTFTLRNLTLEERSL</sequence>
<keyword evidence="7" id="KW-0406">Ion transport</keyword>
<dbReference type="InterPro" id="IPR004709">
    <property type="entry name" value="NaH_exchanger"/>
</dbReference>
<feature type="compositionally biased region" description="Pro residues" evidence="10">
    <location>
        <begin position="602"/>
        <end position="613"/>
    </location>
</feature>
<comment type="subcellular location">
    <subcellularLocation>
        <location evidence="1">Membrane</location>
        <topology evidence="1">Multi-pass membrane protein</topology>
    </subcellularLocation>
</comment>
<evidence type="ECO:0000256" key="8">
    <source>
        <dbReference type="ARBA" id="ARBA00023136"/>
    </source>
</evidence>
<feature type="transmembrane region" description="Helical" evidence="11">
    <location>
        <begin position="290"/>
        <end position="310"/>
    </location>
</feature>
<feature type="compositionally biased region" description="Basic residues" evidence="10">
    <location>
        <begin position="621"/>
        <end position="630"/>
    </location>
</feature>
<dbReference type="InterPro" id="IPR006153">
    <property type="entry name" value="Cation/H_exchanger_TM"/>
</dbReference>
<keyword evidence="5 11" id="KW-1133">Transmembrane helix</keyword>
<dbReference type="InterPro" id="IPR018422">
    <property type="entry name" value="Cation/H_exchanger_CPA1"/>
</dbReference>
<evidence type="ECO:0000313" key="14">
    <source>
        <dbReference type="WBParaSite" id="PgR015_g066_t01"/>
    </source>
</evidence>
<keyword evidence="2" id="KW-0813">Transport</keyword>
<feature type="compositionally biased region" description="Low complexity" evidence="10">
    <location>
        <begin position="639"/>
        <end position="652"/>
    </location>
</feature>
<evidence type="ECO:0000256" key="10">
    <source>
        <dbReference type="SAM" id="MobiDB-lite"/>
    </source>
</evidence>
<evidence type="ECO:0000256" key="4">
    <source>
        <dbReference type="ARBA" id="ARBA00022737"/>
    </source>
</evidence>
<feature type="compositionally biased region" description="Pro residues" evidence="10">
    <location>
        <begin position="557"/>
        <end position="566"/>
    </location>
</feature>
<keyword evidence="9" id="KW-0739">Sodium transport</keyword>
<keyword evidence="4" id="KW-0677">Repeat</keyword>
<dbReference type="Gene3D" id="6.10.140.1330">
    <property type="match status" value="1"/>
</dbReference>
<dbReference type="PANTHER" id="PTHR10110:SF125">
    <property type="entry name" value="SODIUM_HYDROGEN EXCHANGER"/>
    <property type="match status" value="1"/>
</dbReference>
<feature type="transmembrane region" description="Helical" evidence="11">
    <location>
        <begin position="63"/>
        <end position="85"/>
    </location>
</feature>
<evidence type="ECO:0000256" key="3">
    <source>
        <dbReference type="ARBA" id="ARBA00022692"/>
    </source>
</evidence>
<dbReference type="GO" id="GO:0015385">
    <property type="term" value="F:sodium:proton antiporter activity"/>
    <property type="evidence" value="ECO:0007669"/>
    <property type="project" value="InterPro"/>
</dbReference>
<dbReference type="InterPro" id="IPR008160">
    <property type="entry name" value="Collagen"/>
</dbReference>
<dbReference type="PRINTS" id="PR01084">
    <property type="entry name" value="NAHEXCHNGR"/>
</dbReference>
<dbReference type="Pfam" id="PF01391">
    <property type="entry name" value="Collagen"/>
    <property type="match status" value="1"/>
</dbReference>
<evidence type="ECO:0000256" key="7">
    <source>
        <dbReference type="ARBA" id="ARBA00023065"/>
    </source>
</evidence>